<dbReference type="KEGG" id="poz:I0K15_02505"/>
<dbReference type="EMBL" id="CP064942">
    <property type="protein sequence ID" value="QPH54673.1"/>
    <property type="molecule type" value="Genomic_DNA"/>
</dbReference>
<protein>
    <submittedName>
        <fullName evidence="2">Uncharacterized protein</fullName>
    </submittedName>
</protein>
<reference evidence="2 3" key="1">
    <citation type="submission" date="2020-11" db="EMBL/GenBank/DDBJ databases">
        <title>Description of Pontivivens ytuae sp. nov. isolated from deep sea sediment of Mariana Trench.</title>
        <authorList>
            <person name="Wang Z."/>
            <person name="Sun Q.-L."/>
            <person name="Xu X.-D."/>
            <person name="Tang Y.-Z."/>
            <person name="Zhang J."/>
        </authorList>
    </citation>
    <scope>NUCLEOTIDE SEQUENCE [LARGE SCALE GENOMIC DNA]</scope>
    <source>
        <strain evidence="2 3">MT2928</strain>
    </source>
</reference>
<dbReference type="Proteomes" id="UP000594800">
    <property type="component" value="Chromosome"/>
</dbReference>
<dbReference type="RefSeq" id="WP_196103881.1">
    <property type="nucleotide sequence ID" value="NZ_CP064942.1"/>
</dbReference>
<gene>
    <name evidence="2" type="ORF">I0K15_02505</name>
</gene>
<keyword evidence="1" id="KW-1133">Transmembrane helix</keyword>
<organism evidence="2 3">
    <name type="scientific">Pontivivens ytuae</name>
    <dbReference type="NCBI Taxonomy" id="2789856"/>
    <lineage>
        <taxon>Bacteria</taxon>
        <taxon>Pseudomonadati</taxon>
        <taxon>Pseudomonadota</taxon>
        <taxon>Alphaproteobacteria</taxon>
        <taxon>Rhodobacterales</taxon>
        <taxon>Paracoccaceae</taxon>
        <taxon>Pontivivens</taxon>
    </lineage>
</organism>
<keyword evidence="1" id="KW-0812">Transmembrane</keyword>
<name>A0A7S9LT21_9RHOB</name>
<dbReference type="AlphaFoldDB" id="A0A7S9LT21"/>
<evidence type="ECO:0000256" key="1">
    <source>
        <dbReference type="SAM" id="Phobius"/>
    </source>
</evidence>
<feature type="transmembrane region" description="Helical" evidence="1">
    <location>
        <begin position="28"/>
        <end position="49"/>
    </location>
</feature>
<sequence>MPRTEKEKIGELHRYRTVKTFGDKVKEAIQNILGVCVLVGVGIVIAAIFG</sequence>
<evidence type="ECO:0000313" key="2">
    <source>
        <dbReference type="EMBL" id="QPH54673.1"/>
    </source>
</evidence>
<accession>A0A7S9LT21</accession>
<keyword evidence="3" id="KW-1185">Reference proteome</keyword>
<keyword evidence="1" id="KW-0472">Membrane</keyword>
<evidence type="ECO:0000313" key="3">
    <source>
        <dbReference type="Proteomes" id="UP000594800"/>
    </source>
</evidence>
<proteinExistence type="predicted"/>